<evidence type="ECO:0000256" key="7">
    <source>
        <dbReference type="SAM" id="MobiDB-lite"/>
    </source>
</evidence>
<reference evidence="8 9" key="1">
    <citation type="submission" date="2015-02" db="EMBL/GenBank/DDBJ databases">
        <title>Draft Genome Sequences of Two Closely-Related Aflatoxigenic Aspergillus Species Obtained from the Cote d'Ivoire.</title>
        <authorList>
            <person name="Moore G.G."/>
            <person name="Beltz S.B."/>
            <person name="Mack B.M."/>
        </authorList>
    </citation>
    <scope>NUCLEOTIDE SEQUENCE [LARGE SCALE GENOMIC DNA]</scope>
    <source>
        <strain evidence="8 9">SRRC1432</strain>
    </source>
</reference>
<evidence type="ECO:0000256" key="4">
    <source>
        <dbReference type="ARBA" id="ARBA00022490"/>
    </source>
</evidence>
<evidence type="ECO:0000313" key="9">
    <source>
        <dbReference type="Proteomes" id="UP000034947"/>
    </source>
</evidence>
<evidence type="ECO:0000256" key="3">
    <source>
        <dbReference type="ARBA" id="ARBA00022448"/>
    </source>
</evidence>
<organism evidence="8 9">
    <name type="scientific">Aspergillus ochraceoroseus</name>
    <dbReference type="NCBI Taxonomy" id="138278"/>
    <lineage>
        <taxon>Eukaryota</taxon>
        <taxon>Fungi</taxon>
        <taxon>Dikarya</taxon>
        <taxon>Ascomycota</taxon>
        <taxon>Pezizomycotina</taxon>
        <taxon>Eurotiomycetes</taxon>
        <taxon>Eurotiomycetidae</taxon>
        <taxon>Eurotiales</taxon>
        <taxon>Aspergillaceae</taxon>
        <taxon>Aspergillus</taxon>
        <taxon>Aspergillus subgen. Nidulantes</taxon>
    </lineage>
</organism>
<evidence type="ECO:0000256" key="6">
    <source>
        <dbReference type="ARBA" id="ARBA00023242"/>
    </source>
</evidence>
<dbReference type="OrthoDB" id="5304887at2759"/>
<feature type="region of interest" description="Disordered" evidence="7">
    <location>
        <begin position="1"/>
        <end position="73"/>
    </location>
</feature>
<feature type="compositionally biased region" description="Basic residues" evidence="7">
    <location>
        <begin position="1"/>
        <end position="15"/>
    </location>
</feature>
<evidence type="ECO:0000313" key="8">
    <source>
        <dbReference type="EMBL" id="KKK13359.1"/>
    </source>
</evidence>
<dbReference type="VEuPathDB" id="FungiDB:P175DRAFT_0554872"/>
<evidence type="ECO:0000256" key="1">
    <source>
        <dbReference type="ARBA" id="ARBA00004123"/>
    </source>
</evidence>
<keyword evidence="3" id="KW-0813">Transport</keyword>
<dbReference type="AlphaFoldDB" id="A0A0F8U0T3"/>
<dbReference type="GO" id="GO:0005737">
    <property type="term" value="C:cytoplasm"/>
    <property type="evidence" value="ECO:0007669"/>
    <property type="project" value="UniProtKB-SubCell"/>
</dbReference>
<dbReference type="GO" id="GO:0030687">
    <property type="term" value="C:preribosome, large subunit precursor"/>
    <property type="evidence" value="ECO:0007669"/>
    <property type="project" value="TreeGrafter"/>
</dbReference>
<evidence type="ECO:0008006" key="10">
    <source>
        <dbReference type="Google" id="ProtNLM"/>
    </source>
</evidence>
<proteinExistence type="predicted"/>
<dbReference type="PANTHER" id="PTHR28280:SF1">
    <property type="entry name" value="SHUTTLING PRE-60S FACTOR ECM1"/>
    <property type="match status" value="1"/>
</dbReference>
<accession>A0A0F8U0T3</accession>
<dbReference type="PANTHER" id="PTHR28280">
    <property type="entry name" value="SHUTTLING PRE-60S FACTOR ECM1"/>
    <property type="match status" value="1"/>
</dbReference>
<dbReference type="GO" id="GO:0005730">
    <property type="term" value="C:nucleolus"/>
    <property type="evidence" value="ECO:0007669"/>
    <property type="project" value="TreeGrafter"/>
</dbReference>
<feature type="compositionally biased region" description="Basic residues" evidence="7">
    <location>
        <begin position="56"/>
        <end position="71"/>
    </location>
</feature>
<dbReference type="InterPro" id="IPR022784">
    <property type="entry name" value="Ribosome_bgen_Alb1"/>
</dbReference>
<keyword evidence="9" id="KW-1185">Reference proteome</keyword>
<keyword evidence="4" id="KW-0963">Cytoplasm</keyword>
<evidence type="ECO:0000256" key="2">
    <source>
        <dbReference type="ARBA" id="ARBA00004496"/>
    </source>
</evidence>
<dbReference type="GO" id="GO:0000055">
    <property type="term" value="P:ribosomal large subunit export from nucleus"/>
    <property type="evidence" value="ECO:0007669"/>
    <property type="project" value="TreeGrafter"/>
</dbReference>
<keyword evidence="5" id="KW-0690">Ribosome biogenesis</keyword>
<dbReference type="Pfam" id="PF09135">
    <property type="entry name" value="Alb1"/>
    <property type="match status" value="1"/>
</dbReference>
<dbReference type="Proteomes" id="UP000034947">
    <property type="component" value="Unassembled WGS sequence"/>
</dbReference>
<keyword evidence="6" id="KW-0539">Nucleus</keyword>
<name>A0A0F8U0T3_9EURO</name>
<evidence type="ECO:0000256" key="5">
    <source>
        <dbReference type="ARBA" id="ARBA00022517"/>
    </source>
</evidence>
<dbReference type="EMBL" id="JYKN01003246">
    <property type="protein sequence ID" value="KKK13359.1"/>
    <property type="molecule type" value="Genomic_DNA"/>
</dbReference>
<protein>
    <recommendedName>
        <fullName evidence="10">Ribosome biogenesis protein Alb1</fullName>
    </recommendedName>
</protein>
<comment type="subcellular location">
    <subcellularLocation>
        <location evidence="2">Cytoplasm</location>
    </subcellularLocation>
    <subcellularLocation>
        <location evidence="1">Nucleus</location>
    </subcellularLocation>
</comment>
<gene>
    <name evidence="8" type="ORF">AOCH_004698</name>
</gene>
<comment type="caution">
    <text evidence="8">The sequence shown here is derived from an EMBL/GenBank/DDBJ whole genome shotgun (WGS) entry which is preliminary data.</text>
</comment>
<sequence>MAKARPQSKHSRAARRAASPSLDVDKSLTSLPRAEKTPVQRESILADRANAGISKKQSKPKPKSRVQKLRQQKGIQRAEAVFDQMENKVTKSANRAKAVKSRRADWEDLNRKTAKSMFAALNAAEDNDDDAMVDDSGALPQANQLRAQSLLHKIPWWTNPQRSMRTTKLLECE</sequence>
<dbReference type="InterPro" id="IPR053278">
    <property type="entry name" value="Pre-60S_factor_ECM1"/>
</dbReference>